<name>A0ABS1U0X6_9PROT</name>
<dbReference type="InterPro" id="IPR000683">
    <property type="entry name" value="Gfo/Idh/MocA-like_OxRdtase_N"/>
</dbReference>
<dbReference type="InterPro" id="IPR050463">
    <property type="entry name" value="Gfo/Idh/MocA_oxidrdct_glycsds"/>
</dbReference>
<reference evidence="4 5" key="1">
    <citation type="submission" date="2021-01" db="EMBL/GenBank/DDBJ databases">
        <title>Belnapia mucosa sp. nov. and Belnapia arida sp. nov., isolated from the Tabernas Desert (Almeria, Spain).</title>
        <authorList>
            <person name="Molina-Menor E."/>
            <person name="Vidal-Verdu A."/>
            <person name="Calonge A."/>
            <person name="Satari L."/>
            <person name="Pereto J."/>
            <person name="Porcar M."/>
        </authorList>
    </citation>
    <scope>NUCLEOTIDE SEQUENCE [LARGE SCALE GENOMIC DNA]</scope>
    <source>
        <strain evidence="4 5">T18</strain>
    </source>
</reference>
<proteinExistence type="predicted"/>
<dbReference type="Gene3D" id="3.30.360.10">
    <property type="entry name" value="Dihydrodipicolinate Reductase, domain 2"/>
    <property type="match status" value="1"/>
</dbReference>
<gene>
    <name evidence="4" type="ORF">JMJ56_09970</name>
</gene>
<comment type="caution">
    <text evidence="4">The sequence shown here is derived from an EMBL/GenBank/DDBJ whole genome shotgun (WGS) entry which is preliminary data.</text>
</comment>
<evidence type="ECO:0000313" key="4">
    <source>
        <dbReference type="EMBL" id="MBL6078332.1"/>
    </source>
</evidence>
<dbReference type="Pfam" id="PF22725">
    <property type="entry name" value="GFO_IDH_MocA_C3"/>
    <property type="match status" value="1"/>
</dbReference>
<dbReference type="InterPro" id="IPR036291">
    <property type="entry name" value="NAD(P)-bd_dom_sf"/>
</dbReference>
<dbReference type="SUPFAM" id="SSF51735">
    <property type="entry name" value="NAD(P)-binding Rossmann-fold domains"/>
    <property type="match status" value="1"/>
</dbReference>
<dbReference type="PANTHER" id="PTHR43818">
    <property type="entry name" value="BCDNA.GH03377"/>
    <property type="match status" value="1"/>
</dbReference>
<dbReference type="SUPFAM" id="SSF55347">
    <property type="entry name" value="Glyceraldehyde-3-phosphate dehydrogenase-like, C-terminal domain"/>
    <property type="match status" value="1"/>
</dbReference>
<dbReference type="PANTHER" id="PTHR43818:SF11">
    <property type="entry name" value="BCDNA.GH03377"/>
    <property type="match status" value="1"/>
</dbReference>
<dbReference type="Proteomes" id="UP000660885">
    <property type="component" value="Unassembled WGS sequence"/>
</dbReference>
<sequence length="349" mass="36739">MTMLDAALHAASDAAAGLGWGVIGFGWVARDYAVPGLLGAGGRLVAVADPDAGARRQARALGAEAHADADRLLADPAVQAVYVATPNHLHRAAVERAAAAGKPVLCEKPMAASLAEAEAMAATIRAAGIRYGTAFDQRHHPAHAAIRAAIATGAIGRVTAIRIAYACWVDVGWASDNWRADASRAGGGALIDLAPHGLDLVDYLLGEPVEDIAALTQQRVQRYAVDDGAMLVGRTASGVLVQLHVAYNCPEGLPRRQLEVLGTTGQLLAERTMGQAPGGKVWRIDGRLGLRAPLPVPEAEASPFLRQMAAFARWLQGEAEPEAFSLARDLHTMRLVERAYAAAGERRCR</sequence>
<evidence type="ECO:0000259" key="3">
    <source>
        <dbReference type="Pfam" id="PF22725"/>
    </source>
</evidence>
<evidence type="ECO:0000256" key="1">
    <source>
        <dbReference type="ARBA" id="ARBA00023002"/>
    </source>
</evidence>
<evidence type="ECO:0000259" key="2">
    <source>
        <dbReference type="Pfam" id="PF01408"/>
    </source>
</evidence>
<feature type="domain" description="Gfo/Idh/MocA-like oxidoreductase N-terminal" evidence="2">
    <location>
        <begin position="19"/>
        <end position="132"/>
    </location>
</feature>
<dbReference type="EMBL" id="JAETWB010000003">
    <property type="protein sequence ID" value="MBL6078332.1"/>
    <property type="molecule type" value="Genomic_DNA"/>
</dbReference>
<accession>A0ABS1U0X6</accession>
<protein>
    <submittedName>
        <fullName evidence="4">Gfo/Idh/MocA family oxidoreductase</fullName>
    </submittedName>
</protein>
<dbReference type="InterPro" id="IPR055170">
    <property type="entry name" value="GFO_IDH_MocA-like_dom"/>
</dbReference>
<keyword evidence="5" id="KW-1185">Reference proteome</keyword>
<organism evidence="4 5">
    <name type="scientific">Belnapia arida</name>
    <dbReference type="NCBI Taxonomy" id="2804533"/>
    <lineage>
        <taxon>Bacteria</taxon>
        <taxon>Pseudomonadati</taxon>
        <taxon>Pseudomonadota</taxon>
        <taxon>Alphaproteobacteria</taxon>
        <taxon>Acetobacterales</taxon>
        <taxon>Roseomonadaceae</taxon>
        <taxon>Belnapia</taxon>
    </lineage>
</organism>
<dbReference type="Gene3D" id="3.40.50.720">
    <property type="entry name" value="NAD(P)-binding Rossmann-like Domain"/>
    <property type="match status" value="1"/>
</dbReference>
<evidence type="ECO:0000313" key="5">
    <source>
        <dbReference type="Proteomes" id="UP000660885"/>
    </source>
</evidence>
<dbReference type="Pfam" id="PF01408">
    <property type="entry name" value="GFO_IDH_MocA"/>
    <property type="match status" value="1"/>
</dbReference>
<keyword evidence="1" id="KW-0560">Oxidoreductase</keyword>
<feature type="domain" description="GFO/IDH/MocA-like oxidoreductase" evidence="3">
    <location>
        <begin position="144"/>
        <end position="267"/>
    </location>
</feature>